<evidence type="ECO:0000313" key="3">
    <source>
        <dbReference type="Proteomes" id="UP000335636"/>
    </source>
</evidence>
<feature type="non-terminal residue" evidence="2">
    <location>
        <position position="1"/>
    </location>
</feature>
<name>A0A5E4BN62_MARMO</name>
<feature type="region of interest" description="Disordered" evidence="1">
    <location>
        <begin position="1"/>
        <end position="22"/>
    </location>
</feature>
<proteinExistence type="predicted"/>
<organism evidence="2 3">
    <name type="scientific">Marmota monax</name>
    <name type="common">Woodchuck</name>
    <dbReference type="NCBI Taxonomy" id="9995"/>
    <lineage>
        <taxon>Eukaryota</taxon>
        <taxon>Metazoa</taxon>
        <taxon>Chordata</taxon>
        <taxon>Craniata</taxon>
        <taxon>Vertebrata</taxon>
        <taxon>Euteleostomi</taxon>
        <taxon>Mammalia</taxon>
        <taxon>Eutheria</taxon>
        <taxon>Euarchontoglires</taxon>
        <taxon>Glires</taxon>
        <taxon>Rodentia</taxon>
        <taxon>Sciuromorpha</taxon>
        <taxon>Sciuridae</taxon>
        <taxon>Xerinae</taxon>
        <taxon>Marmotini</taxon>
        <taxon>Marmota</taxon>
    </lineage>
</organism>
<reference evidence="2" key="1">
    <citation type="submission" date="2019-04" db="EMBL/GenBank/DDBJ databases">
        <authorList>
            <person name="Alioto T."/>
            <person name="Alioto T."/>
        </authorList>
    </citation>
    <scope>NUCLEOTIDE SEQUENCE [LARGE SCALE GENOMIC DNA]</scope>
</reference>
<feature type="region of interest" description="Disordered" evidence="1">
    <location>
        <begin position="61"/>
        <end position="80"/>
    </location>
</feature>
<gene>
    <name evidence="2" type="ORF">MONAX_5E001509</name>
</gene>
<dbReference type="EMBL" id="CABDUW010000492">
    <property type="protein sequence ID" value="VTJ70102.1"/>
    <property type="molecule type" value="Genomic_DNA"/>
</dbReference>
<dbReference type="Proteomes" id="UP000335636">
    <property type="component" value="Unassembled WGS sequence"/>
</dbReference>
<feature type="region of interest" description="Disordered" evidence="1">
    <location>
        <begin position="90"/>
        <end position="114"/>
    </location>
</feature>
<dbReference type="AlphaFoldDB" id="A0A5E4BN62"/>
<accession>A0A5E4BN62</accession>
<evidence type="ECO:0000313" key="2">
    <source>
        <dbReference type="EMBL" id="VTJ70102.1"/>
    </source>
</evidence>
<comment type="caution">
    <text evidence="2">The sequence shown here is derived from an EMBL/GenBank/DDBJ whole genome shotgun (WGS) entry which is preliminary data.</text>
</comment>
<keyword evidence="3" id="KW-1185">Reference proteome</keyword>
<sequence length="128" mass="14406">KHQQTSQPTIHPAHPRAMADNRSSVGTLAHEERKLPIRPRNKPIFRVPSCYVIRTTLGGKASSVCRSTHPPPSGKTEFPPKKCLAYTAAQHQGGEMPPNQMPETTEHEHHQGQSSWLVWDKPDLQFFL</sequence>
<protein>
    <submittedName>
        <fullName evidence="2">Uncharacterized protein</fullName>
    </submittedName>
</protein>
<evidence type="ECO:0000256" key="1">
    <source>
        <dbReference type="SAM" id="MobiDB-lite"/>
    </source>
</evidence>